<dbReference type="FunFam" id="3.40.50.300:FF:001091">
    <property type="entry name" value="Probable disease resistance protein At1g61300"/>
    <property type="match status" value="1"/>
</dbReference>
<dbReference type="InterPro" id="IPR032675">
    <property type="entry name" value="LRR_dom_sf"/>
</dbReference>
<dbReference type="Gene3D" id="1.20.5.4130">
    <property type="match status" value="1"/>
</dbReference>
<dbReference type="Proteomes" id="UP000237105">
    <property type="component" value="Unassembled WGS sequence"/>
</dbReference>
<evidence type="ECO:0000256" key="4">
    <source>
        <dbReference type="ARBA" id="ARBA00022821"/>
    </source>
</evidence>
<evidence type="ECO:0000256" key="2">
    <source>
        <dbReference type="ARBA" id="ARBA00022737"/>
    </source>
</evidence>
<dbReference type="Gene3D" id="1.10.10.10">
    <property type="entry name" value="Winged helix-like DNA-binding domain superfamily/Winged helix DNA-binding domain"/>
    <property type="match status" value="1"/>
</dbReference>
<evidence type="ECO:0000259" key="9">
    <source>
        <dbReference type="Pfam" id="PF25019"/>
    </source>
</evidence>
<feature type="domain" description="NB-ARC" evidence="6">
    <location>
        <begin position="173"/>
        <end position="345"/>
    </location>
</feature>
<dbReference type="Gene3D" id="1.10.8.430">
    <property type="entry name" value="Helical domain of apoptotic protease-activating factors"/>
    <property type="match status" value="1"/>
</dbReference>
<dbReference type="InterPro" id="IPR058922">
    <property type="entry name" value="WHD_DRP"/>
</dbReference>
<protein>
    <submittedName>
        <fullName evidence="10">NB-ARC domain, LRR domain containing protein</fullName>
    </submittedName>
</protein>
<evidence type="ECO:0000313" key="11">
    <source>
        <dbReference type="Proteomes" id="UP000237105"/>
    </source>
</evidence>
<keyword evidence="4" id="KW-0611">Plant defense</keyword>
<dbReference type="Pfam" id="PF18052">
    <property type="entry name" value="Rx_N"/>
    <property type="match status" value="1"/>
</dbReference>
<dbReference type="Gene3D" id="3.80.10.10">
    <property type="entry name" value="Ribonuclease Inhibitor"/>
    <property type="match status" value="2"/>
</dbReference>
<dbReference type="InterPro" id="IPR036388">
    <property type="entry name" value="WH-like_DNA-bd_sf"/>
</dbReference>
<dbReference type="InterPro" id="IPR003591">
    <property type="entry name" value="Leu-rich_rpt_typical-subtyp"/>
</dbReference>
<sequence>MAAELVGGAFLSALFQKLFDRMASQQVVDFFRRKKLNDGLLKRLKTSFLSVNILLNDAEEKQISNPAVKKWLDELIETTYDVEDLMNEIKTEQERGYGSSSSSQVLMMKLSPSFMIDKSLVEIEPKIEEILERLKVIIDQKDVLDLRSGVRNRHVQRLPAPLAQESSVYGRDGDKEAIVNYLLADNDHNGNKISVIPIVGMGGIGKTTLAQLVYDDRRVKKHFELNVWVTVSDEFDIFRITRMILERVTSEKCEIEDLYELQVKLKEALMGKKFLIVQDDVWNENYALWDVLKSPFEFGAQGSKIIVTTRSKIVASKMGNVPSYDLHVISDEDCWRLFLKHAFNNVDLNAHSNLLVMGREIVKKCKGLPLAVKSLAGLLRSVLNPEEWRRILKSDIWEMQLQESDNNNILPALWLSYHYLPSHLKRCFIYSSVFPKDYEFEKEKIILMWMAEGLLQSDSGKVMEDVGEEYFNALTSRSLFQRSSRDESTFLMHDLVHDLAIFVAGKFSSRLDDDNLHNLASEVRHLSYKRGSYDLKMFEGLSKLKHLRTFLAMPSLTFDGISSLNQLVLFNERLFIEGGCLRVLSLTHALIMELPDSIGNLKHLRYLDLSFTEIYEIPKSICTLFNLQTLLLSNCRNLTRLPTNMGSLINLRHLDIADTPLTEMPSSICNMTNLQTLPYFVLSGEHGGSRIKELRELKHLHGTLVIVGLENVVNLEHVLEANLKDKKCLSALGLKWQYGDTDDSQNERKILDGLQPHTNLKNLHIHGYRGTNFSSWIGDHSFSNMIEVHLLNCRSCCFLPPFGQLPSLRKLQILAFDSVVTVGTEFYSGGSCVTKPFRSLEILDIRFMSGWKEWSFIEVEEGGVFPRLRELYLEGCPKLNIQLPDYLPSLTMLQVWRCRQLMPLLPRPDHKMDTAFPRLRTVDIYMCPEQESFLEGGFPSSVTSLQIFNCNKLESLNIKGFQGLASLEQLVIGRCQELKCLPEEGLPDSLSSLCISDCPLLQPRCQRNAGQDWTKIAHIPRIEIDWELI</sequence>
<dbReference type="Pfam" id="PF25019">
    <property type="entry name" value="LRR_R13L1-DRL21"/>
    <property type="match status" value="1"/>
</dbReference>
<dbReference type="GO" id="GO:0043531">
    <property type="term" value="F:ADP binding"/>
    <property type="evidence" value="ECO:0007669"/>
    <property type="project" value="InterPro"/>
</dbReference>
<dbReference type="InterPro" id="IPR002182">
    <property type="entry name" value="NB-ARC"/>
</dbReference>
<evidence type="ECO:0000256" key="1">
    <source>
        <dbReference type="ARBA" id="ARBA00022614"/>
    </source>
</evidence>
<keyword evidence="2" id="KW-0677">Repeat</keyword>
<dbReference type="SUPFAM" id="SSF52058">
    <property type="entry name" value="L domain-like"/>
    <property type="match status" value="1"/>
</dbReference>
<dbReference type="Pfam" id="PF00931">
    <property type="entry name" value="NB-ARC"/>
    <property type="match status" value="1"/>
</dbReference>
<feature type="domain" description="R13L1/DRL21-like LRR repeat region" evidence="9">
    <location>
        <begin position="691"/>
        <end position="814"/>
    </location>
</feature>
<keyword evidence="1" id="KW-0433">Leucine-rich repeat</keyword>
<gene>
    <name evidence="10" type="ORF">PanWU01x14_051720</name>
</gene>
<dbReference type="GO" id="GO:0005524">
    <property type="term" value="F:ATP binding"/>
    <property type="evidence" value="ECO:0007669"/>
    <property type="project" value="UniProtKB-KW"/>
</dbReference>
<evidence type="ECO:0000313" key="10">
    <source>
        <dbReference type="EMBL" id="PON74340.1"/>
    </source>
</evidence>
<comment type="caution">
    <text evidence="10">The sequence shown here is derived from an EMBL/GenBank/DDBJ whole genome shotgun (WGS) entry which is preliminary data.</text>
</comment>
<dbReference type="Pfam" id="PF23559">
    <property type="entry name" value="WHD_DRP"/>
    <property type="match status" value="1"/>
</dbReference>
<dbReference type="EMBL" id="JXTB01000029">
    <property type="protein sequence ID" value="PON74340.1"/>
    <property type="molecule type" value="Genomic_DNA"/>
</dbReference>
<keyword evidence="5" id="KW-0067">ATP-binding</keyword>
<feature type="domain" description="Disease resistance N-terminal" evidence="7">
    <location>
        <begin position="10"/>
        <end position="99"/>
    </location>
</feature>
<accession>A0A2P5DM26</accession>
<feature type="domain" description="Disease resistance protein winged helix" evidence="8">
    <location>
        <begin position="433"/>
        <end position="500"/>
    </location>
</feature>
<dbReference type="OrthoDB" id="1179148at2759"/>
<evidence type="ECO:0000259" key="6">
    <source>
        <dbReference type="Pfam" id="PF00931"/>
    </source>
</evidence>
<evidence type="ECO:0000256" key="3">
    <source>
        <dbReference type="ARBA" id="ARBA00022741"/>
    </source>
</evidence>
<keyword evidence="3" id="KW-0547">Nucleotide-binding</keyword>
<dbReference type="SUPFAM" id="SSF52540">
    <property type="entry name" value="P-loop containing nucleoside triphosphate hydrolases"/>
    <property type="match status" value="1"/>
</dbReference>
<dbReference type="AlphaFoldDB" id="A0A2P5DM26"/>
<dbReference type="GO" id="GO:0051707">
    <property type="term" value="P:response to other organism"/>
    <property type="evidence" value="ECO:0007669"/>
    <property type="project" value="UniProtKB-ARBA"/>
</dbReference>
<dbReference type="PANTHER" id="PTHR36766">
    <property type="entry name" value="PLANT BROAD-SPECTRUM MILDEW RESISTANCE PROTEIN RPW8"/>
    <property type="match status" value="1"/>
</dbReference>
<dbReference type="PRINTS" id="PR00364">
    <property type="entry name" value="DISEASERSIST"/>
</dbReference>
<keyword evidence="11" id="KW-1185">Reference proteome</keyword>
<organism evidence="10 11">
    <name type="scientific">Parasponia andersonii</name>
    <name type="common">Sponia andersonii</name>
    <dbReference type="NCBI Taxonomy" id="3476"/>
    <lineage>
        <taxon>Eukaryota</taxon>
        <taxon>Viridiplantae</taxon>
        <taxon>Streptophyta</taxon>
        <taxon>Embryophyta</taxon>
        <taxon>Tracheophyta</taxon>
        <taxon>Spermatophyta</taxon>
        <taxon>Magnoliopsida</taxon>
        <taxon>eudicotyledons</taxon>
        <taxon>Gunneridae</taxon>
        <taxon>Pentapetalae</taxon>
        <taxon>rosids</taxon>
        <taxon>fabids</taxon>
        <taxon>Rosales</taxon>
        <taxon>Cannabaceae</taxon>
        <taxon>Parasponia</taxon>
    </lineage>
</organism>
<dbReference type="InterPro" id="IPR027417">
    <property type="entry name" value="P-loop_NTPase"/>
</dbReference>
<reference evidence="11" key="1">
    <citation type="submission" date="2016-06" db="EMBL/GenBank/DDBJ databases">
        <title>Parallel loss of symbiosis genes in relatives of nitrogen-fixing non-legume Parasponia.</title>
        <authorList>
            <person name="Van Velzen R."/>
            <person name="Holmer R."/>
            <person name="Bu F."/>
            <person name="Rutten L."/>
            <person name="Van Zeijl A."/>
            <person name="Liu W."/>
            <person name="Santuari L."/>
            <person name="Cao Q."/>
            <person name="Sharma T."/>
            <person name="Shen D."/>
            <person name="Roswanjaya Y."/>
            <person name="Wardhani T."/>
            <person name="Kalhor M.S."/>
            <person name="Jansen J."/>
            <person name="Van den Hoogen J."/>
            <person name="Gungor B."/>
            <person name="Hartog M."/>
            <person name="Hontelez J."/>
            <person name="Verver J."/>
            <person name="Yang W.-C."/>
            <person name="Schijlen E."/>
            <person name="Repin R."/>
            <person name="Schilthuizen M."/>
            <person name="Schranz E."/>
            <person name="Heidstra R."/>
            <person name="Miyata K."/>
            <person name="Fedorova E."/>
            <person name="Kohlen W."/>
            <person name="Bisseling T."/>
            <person name="Smit S."/>
            <person name="Geurts R."/>
        </authorList>
    </citation>
    <scope>NUCLEOTIDE SEQUENCE [LARGE SCALE GENOMIC DNA]</scope>
    <source>
        <strain evidence="11">cv. WU1-14</strain>
    </source>
</reference>
<evidence type="ECO:0000259" key="8">
    <source>
        <dbReference type="Pfam" id="PF23559"/>
    </source>
</evidence>
<dbReference type="InterPro" id="IPR042197">
    <property type="entry name" value="Apaf_helical"/>
</dbReference>
<proteinExistence type="predicted"/>
<dbReference type="PANTHER" id="PTHR36766:SF40">
    <property type="entry name" value="DISEASE RESISTANCE PROTEIN RGA3"/>
    <property type="match status" value="1"/>
</dbReference>
<dbReference type="FunFam" id="1.10.10.10:FF:000322">
    <property type="entry name" value="Probable disease resistance protein At1g63360"/>
    <property type="match status" value="1"/>
</dbReference>
<dbReference type="SMART" id="SM00369">
    <property type="entry name" value="LRR_TYP"/>
    <property type="match status" value="2"/>
</dbReference>
<dbReference type="InterPro" id="IPR041118">
    <property type="entry name" value="Rx_N"/>
</dbReference>
<evidence type="ECO:0000256" key="5">
    <source>
        <dbReference type="ARBA" id="ARBA00022840"/>
    </source>
</evidence>
<dbReference type="GO" id="GO:0006952">
    <property type="term" value="P:defense response"/>
    <property type="evidence" value="ECO:0007669"/>
    <property type="project" value="UniProtKB-KW"/>
</dbReference>
<name>A0A2P5DM26_PARAD</name>
<dbReference type="Gene3D" id="3.40.50.300">
    <property type="entry name" value="P-loop containing nucleotide triphosphate hydrolases"/>
    <property type="match status" value="1"/>
</dbReference>
<dbReference type="InterPro" id="IPR056789">
    <property type="entry name" value="LRR_R13L1-DRL21"/>
</dbReference>
<evidence type="ECO:0000259" key="7">
    <source>
        <dbReference type="Pfam" id="PF18052"/>
    </source>
</evidence>